<dbReference type="EMBL" id="CP001700">
    <property type="protein sequence ID" value="ACU76626.1"/>
    <property type="molecule type" value="Genomic_DNA"/>
</dbReference>
<dbReference type="AlphaFoldDB" id="C7QE38"/>
<protein>
    <recommendedName>
        <fullName evidence="6">V8-like Glu-specific endopeptidase</fullName>
    </recommendedName>
</protein>
<dbReference type="Proteomes" id="UP000000851">
    <property type="component" value="Chromosome"/>
</dbReference>
<dbReference type="PANTHER" id="PTHR15462:SF19">
    <property type="entry name" value="PEPTIDASE S1 DOMAIN-CONTAINING PROTEIN"/>
    <property type="match status" value="1"/>
</dbReference>
<dbReference type="InterPro" id="IPR009003">
    <property type="entry name" value="Peptidase_S1_PA"/>
</dbReference>
<dbReference type="eggNOG" id="COG3591">
    <property type="taxonomic scope" value="Bacteria"/>
</dbReference>
<name>C7QE38_CATAD</name>
<dbReference type="HOGENOM" id="CLU_060114_0_0_11"/>
<sequence length="365" mass="37404" precursor="true">MLTRARGGRKIKGRVVATLVAALAVASLAAGCASSGVIGQQSSGGEFGKDFVGAVLSPNAPSAGGAHQGKDGGLTGQQSLPSFDNAPLPQTVAARKLPGPYTTTTGAVTGKLFFYRQGDADSGNYYVCSGTVIKSQNASLVWTAGHCVHDGKGGTWHMNMVFVPAFDNPDGDPNVDPSDLSAYAPLGSFPAVHVWTSPEWVKSGDEHGGDLAHDYGVIEVGRNSQGQTLDAAVESAGAKPVPMWFNAPTEQSKTPQMSIRGYPAAQPYNGMTQYGCTADTVQLLNVTELGPEAKEYRAGCDLTGGASGGGWFARAPGQAAGDVSLVTNTSVGSAHSARGGNWLAGPYLDDSAKQLYGIANGSPAP</sequence>
<feature type="chain" id="PRO_5038936099" description="V8-like Glu-specific endopeptidase" evidence="3">
    <location>
        <begin position="30"/>
        <end position="365"/>
    </location>
</feature>
<dbReference type="Gene3D" id="2.40.10.10">
    <property type="entry name" value="Trypsin-like serine proteases"/>
    <property type="match status" value="2"/>
</dbReference>
<dbReference type="PROSITE" id="PS51257">
    <property type="entry name" value="PROKAR_LIPOPROTEIN"/>
    <property type="match status" value="1"/>
</dbReference>
<evidence type="ECO:0000313" key="4">
    <source>
        <dbReference type="EMBL" id="ACU76626.1"/>
    </source>
</evidence>
<evidence type="ECO:0000256" key="3">
    <source>
        <dbReference type="SAM" id="SignalP"/>
    </source>
</evidence>
<dbReference type="SUPFAM" id="SSF50494">
    <property type="entry name" value="Trypsin-like serine proteases"/>
    <property type="match status" value="1"/>
</dbReference>
<organism evidence="4 5">
    <name type="scientific">Catenulispora acidiphila (strain DSM 44928 / JCM 14897 / NBRC 102108 / NRRL B-24433 / ID139908)</name>
    <dbReference type="NCBI Taxonomy" id="479433"/>
    <lineage>
        <taxon>Bacteria</taxon>
        <taxon>Bacillati</taxon>
        <taxon>Actinomycetota</taxon>
        <taxon>Actinomycetes</taxon>
        <taxon>Catenulisporales</taxon>
        <taxon>Catenulisporaceae</taxon>
        <taxon>Catenulispora</taxon>
    </lineage>
</organism>
<feature type="signal peptide" evidence="3">
    <location>
        <begin position="1"/>
        <end position="29"/>
    </location>
</feature>
<evidence type="ECO:0000256" key="1">
    <source>
        <dbReference type="ARBA" id="ARBA00022729"/>
    </source>
</evidence>
<dbReference type="STRING" id="479433.Caci_7802"/>
<dbReference type="PANTHER" id="PTHR15462">
    <property type="entry name" value="SERINE PROTEASE"/>
    <property type="match status" value="1"/>
</dbReference>
<proteinExistence type="predicted"/>
<evidence type="ECO:0008006" key="6">
    <source>
        <dbReference type="Google" id="ProtNLM"/>
    </source>
</evidence>
<evidence type="ECO:0000256" key="2">
    <source>
        <dbReference type="SAM" id="MobiDB-lite"/>
    </source>
</evidence>
<reference evidence="4 5" key="1">
    <citation type="journal article" date="2009" name="Stand. Genomic Sci.">
        <title>Complete genome sequence of Catenulispora acidiphila type strain (ID 139908).</title>
        <authorList>
            <person name="Copeland A."/>
            <person name="Lapidus A."/>
            <person name="Glavina Del Rio T."/>
            <person name="Nolan M."/>
            <person name="Lucas S."/>
            <person name="Chen F."/>
            <person name="Tice H."/>
            <person name="Cheng J.F."/>
            <person name="Bruce D."/>
            <person name="Goodwin L."/>
            <person name="Pitluck S."/>
            <person name="Mikhailova N."/>
            <person name="Pati A."/>
            <person name="Ivanova N."/>
            <person name="Mavromatis K."/>
            <person name="Chen A."/>
            <person name="Palaniappan K."/>
            <person name="Chain P."/>
            <person name="Land M."/>
            <person name="Hauser L."/>
            <person name="Chang Y.J."/>
            <person name="Jeffries C.D."/>
            <person name="Chertkov O."/>
            <person name="Brettin T."/>
            <person name="Detter J.C."/>
            <person name="Han C."/>
            <person name="Ali Z."/>
            <person name="Tindall B.J."/>
            <person name="Goker M."/>
            <person name="Bristow J."/>
            <person name="Eisen J.A."/>
            <person name="Markowitz V."/>
            <person name="Hugenholtz P."/>
            <person name="Kyrpides N.C."/>
            <person name="Klenk H.P."/>
        </authorList>
    </citation>
    <scope>NUCLEOTIDE SEQUENCE [LARGE SCALE GENOMIC DNA]</scope>
    <source>
        <strain evidence="5">DSM 44928 / JCM 14897 / NBRC 102108 / NRRL B-24433 / ID139908</strain>
    </source>
</reference>
<keyword evidence="1 3" id="KW-0732">Signal</keyword>
<accession>C7QE38</accession>
<dbReference type="KEGG" id="cai:Caci_7802"/>
<dbReference type="InParanoid" id="C7QE38"/>
<evidence type="ECO:0000313" key="5">
    <source>
        <dbReference type="Proteomes" id="UP000000851"/>
    </source>
</evidence>
<gene>
    <name evidence="4" type="ordered locus">Caci_7802</name>
</gene>
<dbReference type="InterPro" id="IPR043504">
    <property type="entry name" value="Peptidase_S1_PA_chymotrypsin"/>
</dbReference>
<feature type="region of interest" description="Disordered" evidence="2">
    <location>
        <begin position="61"/>
        <end position="84"/>
    </location>
</feature>
<keyword evidence="5" id="KW-1185">Reference proteome</keyword>
<dbReference type="InterPro" id="IPR050966">
    <property type="entry name" value="Glutamyl_endopeptidase"/>
</dbReference>